<evidence type="ECO:0000313" key="2">
    <source>
        <dbReference type="Proteomes" id="UP000442535"/>
    </source>
</evidence>
<dbReference type="AlphaFoldDB" id="A0A7K0K351"/>
<gene>
    <name evidence="1" type="ORF">FYJ63_04420</name>
</gene>
<dbReference type="EMBL" id="VUMY01000006">
    <property type="protein sequence ID" value="MST49480.1"/>
    <property type="molecule type" value="Genomic_DNA"/>
</dbReference>
<reference evidence="1 2" key="1">
    <citation type="submission" date="2019-08" db="EMBL/GenBank/DDBJ databases">
        <title>In-depth cultivation of the pig gut microbiome towards novel bacterial diversity and tailored functional studies.</title>
        <authorList>
            <person name="Wylensek D."/>
            <person name="Hitch T.C.A."/>
            <person name="Clavel T."/>
        </authorList>
    </citation>
    <scope>NUCLEOTIDE SEQUENCE [LARGE SCALE GENOMIC DNA]</scope>
    <source>
        <strain evidence="1 2">RF-GAM-744-WT-7</strain>
    </source>
</reference>
<comment type="caution">
    <text evidence="1">The sequence shown here is derived from an EMBL/GenBank/DDBJ whole genome shotgun (WGS) entry which is preliminary data.</text>
</comment>
<protein>
    <submittedName>
        <fullName evidence="1">Uncharacterized protein</fullName>
    </submittedName>
</protein>
<evidence type="ECO:0000313" key="1">
    <source>
        <dbReference type="EMBL" id="MST49480.1"/>
    </source>
</evidence>
<accession>A0A7K0K351</accession>
<proteinExistence type="predicted"/>
<organism evidence="1 2">
    <name type="scientific">Mobiluncus porci</name>
    <dbReference type="NCBI Taxonomy" id="2652278"/>
    <lineage>
        <taxon>Bacteria</taxon>
        <taxon>Bacillati</taxon>
        <taxon>Actinomycetota</taxon>
        <taxon>Actinomycetes</taxon>
        <taxon>Actinomycetales</taxon>
        <taxon>Actinomycetaceae</taxon>
        <taxon>Mobiluncus</taxon>
    </lineage>
</organism>
<keyword evidence="2" id="KW-1185">Reference proteome</keyword>
<name>A0A7K0K351_9ACTO</name>
<sequence length="168" mass="18901">MSLLRREPKLPAELADKIPGHSRKSVPLQFDSGDWLAADPSGLYWFKASGENENWPWHELQQIVWNRETDTLKLDFADPAREPLTWKNPDATGLKRFGDSTRIFLNRSQIFTQFASVPSGTKVRVTIRERNDGSRFSEVVAFGSLAPSDESFLVALEAEVRDSVGLPA</sequence>
<dbReference type="Proteomes" id="UP000442535">
    <property type="component" value="Unassembled WGS sequence"/>
</dbReference>
<dbReference type="RefSeq" id="WP_154544168.1">
    <property type="nucleotide sequence ID" value="NZ_VUMY01000006.1"/>
</dbReference>